<accession>A0ABU1LXP9</accession>
<proteinExistence type="predicted"/>
<dbReference type="Proteomes" id="UP001264340">
    <property type="component" value="Unassembled WGS sequence"/>
</dbReference>
<feature type="compositionally biased region" description="Basic and acidic residues" evidence="1">
    <location>
        <begin position="100"/>
        <end position="141"/>
    </location>
</feature>
<dbReference type="RefSeq" id="WP_310124388.1">
    <property type="nucleotide sequence ID" value="NZ_JAVDQV010000011.1"/>
</dbReference>
<sequence length="150" mass="17402">MKKREQFDLARRIAEIRRLQLERARTDTLRLVQALDHRREHENAVSASLDAHLEAWRDALRSPAGLSPSLAMNWSGAVASVRNACQQARQDTQDAATQVERQRVAMTRREQQSEHAGEMADRAWRRFQREREEQQASRIEDMFLANGDHS</sequence>
<protein>
    <recommendedName>
        <fullName evidence="4">Flagellar FliJ protein</fullName>
    </recommendedName>
</protein>
<evidence type="ECO:0008006" key="4">
    <source>
        <dbReference type="Google" id="ProtNLM"/>
    </source>
</evidence>
<evidence type="ECO:0000313" key="3">
    <source>
        <dbReference type="Proteomes" id="UP001264340"/>
    </source>
</evidence>
<comment type="caution">
    <text evidence="2">The sequence shown here is derived from an EMBL/GenBank/DDBJ whole genome shotgun (WGS) entry which is preliminary data.</text>
</comment>
<keyword evidence="3" id="KW-1185">Reference proteome</keyword>
<name>A0ABU1LXP9_9BURK</name>
<dbReference type="EMBL" id="JAVDRP010000010">
    <property type="protein sequence ID" value="MDR6411315.1"/>
    <property type="molecule type" value="Genomic_DNA"/>
</dbReference>
<feature type="region of interest" description="Disordered" evidence="1">
    <location>
        <begin position="87"/>
        <end position="150"/>
    </location>
</feature>
<organism evidence="2 3">
    <name type="scientific">Paraburkholderia terricola</name>
    <dbReference type="NCBI Taxonomy" id="169427"/>
    <lineage>
        <taxon>Bacteria</taxon>
        <taxon>Pseudomonadati</taxon>
        <taxon>Pseudomonadota</taxon>
        <taxon>Betaproteobacteria</taxon>
        <taxon>Burkholderiales</taxon>
        <taxon>Burkholderiaceae</taxon>
        <taxon>Paraburkholderia</taxon>
    </lineage>
</organism>
<feature type="compositionally biased region" description="Low complexity" evidence="1">
    <location>
        <begin position="87"/>
        <end position="98"/>
    </location>
</feature>
<evidence type="ECO:0000256" key="1">
    <source>
        <dbReference type="SAM" id="MobiDB-lite"/>
    </source>
</evidence>
<reference evidence="2 3" key="1">
    <citation type="submission" date="2023-07" db="EMBL/GenBank/DDBJ databases">
        <title>Sorghum-associated microbial communities from plants grown in Nebraska, USA.</title>
        <authorList>
            <person name="Schachtman D."/>
        </authorList>
    </citation>
    <scope>NUCLEOTIDE SEQUENCE [LARGE SCALE GENOMIC DNA]</scope>
    <source>
        <strain evidence="2 3">DS1316</strain>
    </source>
</reference>
<gene>
    <name evidence="2" type="ORF">J2804_004743</name>
</gene>
<evidence type="ECO:0000313" key="2">
    <source>
        <dbReference type="EMBL" id="MDR6411315.1"/>
    </source>
</evidence>